<protein>
    <submittedName>
        <fullName evidence="7">Cytochrome P450</fullName>
    </submittedName>
</protein>
<comment type="similarity">
    <text evidence="1 6">Belongs to the cytochrome P450 family.</text>
</comment>
<gene>
    <name evidence="7" type="ORF">BCR41DRAFT_330716</name>
</gene>
<keyword evidence="4 5" id="KW-0408">Iron</keyword>
<reference evidence="7 8" key="1">
    <citation type="submission" date="2016-07" db="EMBL/GenBank/DDBJ databases">
        <title>Pervasive Adenine N6-methylation of Active Genes in Fungi.</title>
        <authorList>
            <consortium name="DOE Joint Genome Institute"/>
            <person name="Mondo S.J."/>
            <person name="Dannebaum R.O."/>
            <person name="Kuo R.C."/>
            <person name="Labutti K."/>
            <person name="Haridas S."/>
            <person name="Kuo A."/>
            <person name="Salamov A."/>
            <person name="Ahrendt S.R."/>
            <person name="Lipzen A."/>
            <person name="Sullivan W."/>
            <person name="Andreopoulos W.B."/>
            <person name="Clum A."/>
            <person name="Lindquist E."/>
            <person name="Daum C."/>
            <person name="Ramamoorthy G.K."/>
            <person name="Gryganskyi A."/>
            <person name="Culley D."/>
            <person name="Magnuson J.K."/>
            <person name="James T.Y."/>
            <person name="O'Malley M.A."/>
            <person name="Stajich J.E."/>
            <person name="Spatafora J.W."/>
            <person name="Visel A."/>
            <person name="Grigoriev I.V."/>
        </authorList>
    </citation>
    <scope>NUCLEOTIDE SEQUENCE [LARGE SCALE GENOMIC DNA]</scope>
    <source>
        <strain evidence="7 8">NRRL 3116</strain>
    </source>
</reference>
<dbReference type="RefSeq" id="XP_021885843.1">
    <property type="nucleotide sequence ID" value="XM_022021763.1"/>
</dbReference>
<dbReference type="EMBL" id="MCFF01000002">
    <property type="protein sequence ID" value="ORZ28158.1"/>
    <property type="molecule type" value="Genomic_DNA"/>
</dbReference>
<evidence type="ECO:0000256" key="3">
    <source>
        <dbReference type="ARBA" id="ARBA00023002"/>
    </source>
</evidence>
<dbReference type="PANTHER" id="PTHR24296">
    <property type="entry name" value="CYTOCHROME P450"/>
    <property type="match status" value="1"/>
</dbReference>
<dbReference type="SUPFAM" id="SSF48264">
    <property type="entry name" value="Cytochrome P450"/>
    <property type="match status" value="1"/>
</dbReference>
<feature type="binding site" description="axial binding residue" evidence="5">
    <location>
        <position position="489"/>
    </location>
    <ligand>
        <name>heme</name>
        <dbReference type="ChEBI" id="CHEBI:30413"/>
    </ligand>
    <ligandPart>
        <name>Fe</name>
        <dbReference type="ChEBI" id="CHEBI:18248"/>
    </ligandPart>
</feature>
<dbReference type="PROSITE" id="PS00086">
    <property type="entry name" value="CYTOCHROME_P450"/>
    <property type="match status" value="1"/>
</dbReference>
<dbReference type="InterPro" id="IPR036396">
    <property type="entry name" value="Cyt_P450_sf"/>
</dbReference>
<dbReference type="GO" id="GO:0016705">
    <property type="term" value="F:oxidoreductase activity, acting on paired donors, with incorporation or reduction of molecular oxygen"/>
    <property type="evidence" value="ECO:0007669"/>
    <property type="project" value="InterPro"/>
</dbReference>
<keyword evidence="6" id="KW-0503">Monooxygenase</keyword>
<dbReference type="GeneID" id="33563607"/>
<keyword evidence="3 6" id="KW-0560">Oxidoreductase</keyword>
<dbReference type="STRING" id="64571.A0A1Y2H0T6"/>
<keyword evidence="5 6" id="KW-0349">Heme</keyword>
<dbReference type="GO" id="GO:0020037">
    <property type="term" value="F:heme binding"/>
    <property type="evidence" value="ECO:0007669"/>
    <property type="project" value="InterPro"/>
</dbReference>
<evidence type="ECO:0000256" key="2">
    <source>
        <dbReference type="ARBA" id="ARBA00022723"/>
    </source>
</evidence>
<evidence type="ECO:0000256" key="4">
    <source>
        <dbReference type="ARBA" id="ARBA00023004"/>
    </source>
</evidence>
<proteinExistence type="inferred from homology"/>
<organism evidence="7 8">
    <name type="scientific">Lobosporangium transversale</name>
    <dbReference type="NCBI Taxonomy" id="64571"/>
    <lineage>
        <taxon>Eukaryota</taxon>
        <taxon>Fungi</taxon>
        <taxon>Fungi incertae sedis</taxon>
        <taxon>Mucoromycota</taxon>
        <taxon>Mortierellomycotina</taxon>
        <taxon>Mortierellomycetes</taxon>
        <taxon>Mortierellales</taxon>
        <taxon>Mortierellaceae</taxon>
        <taxon>Lobosporangium</taxon>
    </lineage>
</organism>
<evidence type="ECO:0000256" key="1">
    <source>
        <dbReference type="ARBA" id="ARBA00010617"/>
    </source>
</evidence>
<evidence type="ECO:0000256" key="5">
    <source>
        <dbReference type="PIRSR" id="PIRSR602401-1"/>
    </source>
</evidence>
<name>A0A1Y2H0T6_9FUNG</name>
<dbReference type="GO" id="GO:0006629">
    <property type="term" value="P:lipid metabolic process"/>
    <property type="evidence" value="ECO:0007669"/>
    <property type="project" value="UniProtKB-ARBA"/>
</dbReference>
<evidence type="ECO:0000313" key="8">
    <source>
        <dbReference type="Proteomes" id="UP000193648"/>
    </source>
</evidence>
<dbReference type="GO" id="GO:0004497">
    <property type="term" value="F:monooxygenase activity"/>
    <property type="evidence" value="ECO:0007669"/>
    <property type="project" value="UniProtKB-KW"/>
</dbReference>
<dbReference type="InterPro" id="IPR002401">
    <property type="entry name" value="Cyt_P450_E_grp-I"/>
</dbReference>
<dbReference type="GO" id="GO:0005506">
    <property type="term" value="F:iron ion binding"/>
    <property type="evidence" value="ECO:0007669"/>
    <property type="project" value="InterPro"/>
</dbReference>
<sequence>MATVIAWIGLKKRLEKYLIKRKRSSLEYVVLATLGFVVAATLKYPDRAFLTTQRPDLKASKKAVRGYPLIGNLPTVINQRHDHLSYAYNYTAKHGDVIAITLPFFGQIIIINRPELMEHILKTNFDNYVKGNIFRWLLSDVLGNGIFVTDGDEWRLHRKTASNIFTTKLYRSLVEGAFRTSAHDLCQVIETQCCLSSEASESPKEVIPIDLQANFFKLTLDAFAKLTFGIDFKSLTSSGPNEFAEAFDYLTAAADARLANPLWFITEKFPGNRRRHQGAIATLDKYAFLAISSRHSETPEQKSSRPQDLLDYFINHKRDDGTTLTDRDLRDVFVNFMVAGRDTTAVALTWQFYSLMANPRIMKNIVQEIDTVLKGSEDAIKYEVLMNEMPYTKAVFHETLRLHPPVPKNFKQAVADDVLPDGTRVKKGDLIGYSNWCLGRNKSVWGVDAGLFVPERWLVPDEQGGSPFGKFKPENPYKFITFNAGPRLCLGQTFAILEAMATTCILLQRFHFQLVPNHPTPQVKGSVTLPMKDPLMTIVTKRQNIVL</sequence>
<comment type="caution">
    <text evidence="7">The sequence shown here is derived from an EMBL/GenBank/DDBJ whole genome shotgun (WGS) entry which is preliminary data.</text>
</comment>
<evidence type="ECO:0000256" key="6">
    <source>
        <dbReference type="RuleBase" id="RU000461"/>
    </source>
</evidence>
<dbReference type="AlphaFoldDB" id="A0A1Y2H0T6"/>
<dbReference type="Pfam" id="PF00067">
    <property type="entry name" value="p450"/>
    <property type="match status" value="1"/>
</dbReference>
<dbReference type="PRINTS" id="PR00463">
    <property type="entry name" value="EP450I"/>
</dbReference>
<dbReference type="InterPro" id="IPR001128">
    <property type="entry name" value="Cyt_P450"/>
</dbReference>
<dbReference type="OrthoDB" id="1470350at2759"/>
<dbReference type="InterPro" id="IPR017972">
    <property type="entry name" value="Cyt_P450_CS"/>
</dbReference>
<dbReference type="Proteomes" id="UP000193648">
    <property type="component" value="Unassembled WGS sequence"/>
</dbReference>
<accession>A0A1Y2H0T6</accession>
<evidence type="ECO:0000313" key="7">
    <source>
        <dbReference type="EMBL" id="ORZ28158.1"/>
    </source>
</evidence>
<keyword evidence="8" id="KW-1185">Reference proteome</keyword>
<dbReference type="InParanoid" id="A0A1Y2H0T6"/>
<comment type="cofactor">
    <cofactor evidence="5">
        <name>heme</name>
        <dbReference type="ChEBI" id="CHEBI:30413"/>
    </cofactor>
</comment>
<dbReference type="PRINTS" id="PR00385">
    <property type="entry name" value="P450"/>
</dbReference>
<keyword evidence="2 5" id="KW-0479">Metal-binding</keyword>
<dbReference type="Gene3D" id="1.10.630.10">
    <property type="entry name" value="Cytochrome P450"/>
    <property type="match status" value="1"/>
</dbReference>